<keyword evidence="1" id="KW-0812">Transmembrane</keyword>
<gene>
    <name evidence="2" type="ORF">C5O19_05075</name>
</gene>
<evidence type="ECO:0000313" key="2">
    <source>
        <dbReference type="EMBL" id="PQA59032.1"/>
    </source>
</evidence>
<reference evidence="3" key="1">
    <citation type="submission" date="2018-02" db="EMBL/GenBank/DDBJ databases">
        <title>Genome sequencing of Solimonas sp. HR-BB.</title>
        <authorList>
            <person name="Lee Y."/>
            <person name="Jeon C.O."/>
        </authorList>
    </citation>
    <scope>NUCLEOTIDE SEQUENCE [LARGE SCALE GENOMIC DNA]</scope>
    <source>
        <strain evidence="3">HR-U</strain>
    </source>
</reference>
<keyword evidence="1" id="KW-0472">Membrane</keyword>
<accession>A0A2S7IMT5</accession>
<feature type="transmembrane region" description="Helical" evidence="1">
    <location>
        <begin position="165"/>
        <end position="186"/>
    </location>
</feature>
<evidence type="ECO:0008006" key="4">
    <source>
        <dbReference type="Google" id="ProtNLM"/>
    </source>
</evidence>
<keyword evidence="1" id="KW-1133">Transmembrane helix</keyword>
<comment type="caution">
    <text evidence="2">The sequence shown here is derived from an EMBL/GenBank/DDBJ whole genome shotgun (WGS) entry which is preliminary data.</text>
</comment>
<evidence type="ECO:0000256" key="1">
    <source>
        <dbReference type="SAM" id="Phobius"/>
    </source>
</evidence>
<proteinExistence type="predicted"/>
<protein>
    <recommendedName>
        <fullName evidence="4">Prenyltransferase</fullName>
    </recommendedName>
</protein>
<dbReference type="Proteomes" id="UP000239590">
    <property type="component" value="Unassembled WGS sequence"/>
</dbReference>
<keyword evidence="3" id="KW-1185">Reference proteome</keyword>
<feature type="transmembrane region" description="Helical" evidence="1">
    <location>
        <begin position="82"/>
        <end position="102"/>
    </location>
</feature>
<feature type="transmembrane region" description="Helical" evidence="1">
    <location>
        <begin position="207"/>
        <end position="225"/>
    </location>
</feature>
<dbReference type="AlphaFoldDB" id="A0A2S7IMT5"/>
<evidence type="ECO:0000313" key="3">
    <source>
        <dbReference type="Proteomes" id="UP000239590"/>
    </source>
</evidence>
<feature type="transmembrane region" description="Helical" evidence="1">
    <location>
        <begin position="38"/>
        <end position="56"/>
    </location>
</feature>
<sequence length="277" mass="31276">MGVRSVLQQLHWLNLDVAAGAALCAAAASRLPDGKGEINYTAIAVLTLTVWLIYTVDRLLDVRKKPIPATPRHQFHAQHADLFWKVSAGVAVLAGILTLFLPFPLIRFGLILSVLVGLYLLMVNKLAPKSKMYLLKEPITACVYAAGVWGVAFTQQRLIPWQDQALAVMFVLIAFQNLILFSWMETQSGKLYASNLASLLRDGIPDLLMYLIIGGIAVLFLFISFTEVLPFQRRFAFTELLMSLVLVEIRRDYPFYLTNERYRWIGDGIFLLPFWLL</sequence>
<feature type="transmembrane region" description="Helical" evidence="1">
    <location>
        <begin position="108"/>
        <end position="127"/>
    </location>
</feature>
<organism evidence="2 3">
    <name type="scientific">Siphonobacter curvatus</name>
    <dbReference type="NCBI Taxonomy" id="2094562"/>
    <lineage>
        <taxon>Bacteria</taxon>
        <taxon>Pseudomonadati</taxon>
        <taxon>Bacteroidota</taxon>
        <taxon>Cytophagia</taxon>
        <taxon>Cytophagales</taxon>
        <taxon>Cytophagaceae</taxon>
        <taxon>Siphonobacter</taxon>
    </lineage>
</organism>
<dbReference type="EMBL" id="PTRA01000001">
    <property type="protein sequence ID" value="PQA59032.1"/>
    <property type="molecule type" value="Genomic_DNA"/>
</dbReference>
<name>A0A2S7IMT5_9BACT</name>